<reference evidence="1" key="1">
    <citation type="submission" date="2009-09" db="EMBL/GenBank/DDBJ databases">
        <authorList>
            <person name="Weinstock G."/>
            <person name="Sodergren E."/>
            <person name="Clifton S."/>
            <person name="Fulton L."/>
            <person name="Fulton B."/>
            <person name="Courtney L."/>
            <person name="Fronick C."/>
            <person name="Harrison M."/>
            <person name="Strong C."/>
            <person name="Farmer C."/>
            <person name="Delahaunty K."/>
            <person name="Markovic C."/>
            <person name="Hall O."/>
            <person name="Minx P."/>
            <person name="Tomlinson C."/>
            <person name="Mitreva M."/>
            <person name="Nelson J."/>
            <person name="Hou S."/>
            <person name="Wollam A."/>
            <person name="Pepin K.H."/>
            <person name="Johnson M."/>
            <person name="Bhonagiri V."/>
            <person name="Nash W.E."/>
            <person name="Warren W."/>
            <person name="Chinwalla A."/>
            <person name="Mardis E.R."/>
            <person name="Wilson R.K."/>
        </authorList>
    </citation>
    <scope>NUCLEOTIDE SEQUENCE [LARGE SCALE GENOMIC DNA]</scope>
    <source>
        <strain evidence="1">ATCC 51259</strain>
    </source>
</reference>
<dbReference type="RefSeq" id="WP_006255941.1">
    <property type="nucleotide sequence ID" value="NZ_GG700643.1"/>
</dbReference>
<sequence length="56" mass="6199">MSIDYDRKNSGTAFGVGERGASGARGFAELMVGWRVAGGCRRYKKEKRGRKTRGLF</sequence>
<evidence type="ECO:0000313" key="2">
    <source>
        <dbReference type="Proteomes" id="UP000003460"/>
    </source>
</evidence>
<dbReference type="HOGENOM" id="CLU_3010576_0_0_10"/>
<evidence type="ECO:0000313" key="1">
    <source>
        <dbReference type="EMBL" id="EEX70925.1"/>
    </source>
</evidence>
<organism evidence="1 2">
    <name type="scientific">Alloprevotella tannerae ATCC 51259</name>
    <dbReference type="NCBI Taxonomy" id="626522"/>
    <lineage>
        <taxon>Bacteria</taxon>
        <taxon>Pseudomonadati</taxon>
        <taxon>Bacteroidota</taxon>
        <taxon>Bacteroidia</taxon>
        <taxon>Bacteroidales</taxon>
        <taxon>Prevotellaceae</taxon>
        <taxon>Alloprevotella</taxon>
    </lineage>
</organism>
<dbReference type="GeneID" id="84577492"/>
<proteinExistence type="predicted"/>
<dbReference type="EMBL" id="ACIJ02000023">
    <property type="protein sequence ID" value="EEX70925.1"/>
    <property type="molecule type" value="Genomic_DNA"/>
</dbReference>
<protein>
    <submittedName>
        <fullName evidence="1">Uncharacterized protein</fullName>
    </submittedName>
</protein>
<name>C9LIV7_9BACT</name>
<comment type="caution">
    <text evidence="1">The sequence shown here is derived from an EMBL/GenBank/DDBJ whole genome shotgun (WGS) entry which is preliminary data.</text>
</comment>
<dbReference type="AlphaFoldDB" id="C9LIV7"/>
<gene>
    <name evidence="1" type="ORF">GCWU000325_02169</name>
</gene>
<accession>C9LIV7</accession>
<dbReference type="Proteomes" id="UP000003460">
    <property type="component" value="Unassembled WGS sequence"/>
</dbReference>
<keyword evidence="2" id="KW-1185">Reference proteome</keyword>